<evidence type="ECO:0000313" key="16">
    <source>
        <dbReference type="Proteomes" id="UP000245771"/>
    </source>
</evidence>
<dbReference type="InterPro" id="IPR051653">
    <property type="entry name" value="E3_ligase_sorting_rcpt"/>
</dbReference>
<dbReference type="SUPFAM" id="SSF52025">
    <property type="entry name" value="PA domain"/>
    <property type="match status" value="1"/>
</dbReference>
<evidence type="ECO:0000256" key="7">
    <source>
        <dbReference type="ARBA" id="ARBA00022833"/>
    </source>
</evidence>
<keyword evidence="5" id="KW-0479">Metal-binding</keyword>
<evidence type="ECO:0000256" key="5">
    <source>
        <dbReference type="ARBA" id="ARBA00022723"/>
    </source>
</evidence>
<dbReference type="Gene3D" id="3.30.40.10">
    <property type="entry name" value="Zinc/RING finger domain, C3HC4 (zinc finger)"/>
    <property type="match status" value="1"/>
</dbReference>
<keyword evidence="7" id="KW-0862">Zinc</keyword>
<proteinExistence type="predicted"/>
<dbReference type="OrthoDB" id="8062037at2759"/>
<evidence type="ECO:0000313" key="15">
    <source>
        <dbReference type="EMBL" id="PWN37734.1"/>
    </source>
</evidence>
<dbReference type="InterPro" id="IPR001841">
    <property type="entry name" value="Znf_RING"/>
</dbReference>
<dbReference type="Pfam" id="PF13639">
    <property type="entry name" value="zf-RING_2"/>
    <property type="match status" value="1"/>
</dbReference>
<dbReference type="PANTHER" id="PTHR47168:SF1">
    <property type="entry name" value="OS02G0798600 PROTEIN"/>
    <property type="match status" value="1"/>
</dbReference>
<evidence type="ECO:0000256" key="4">
    <source>
        <dbReference type="ARBA" id="ARBA00022692"/>
    </source>
</evidence>
<feature type="domain" description="RING-type" evidence="14">
    <location>
        <begin position="506"/>
        <end position="548"/>
    </location>
</feature>
<dbReference type="EC" id="2.3.2.27" evidence="3"/>
<organism evidence="15 16">
    <name type="scientific">Meira miltonrushii</name>
    <dbReference type="NCBI Taxonomy" id="1280837"/>
    <lineage>
        <taxon>Eukaryota</taxon>
        <taxon>Fungi</taxon>
        <taxon>Dikarya</taxon>
        <taxon>Basidiomycota</taxon>
        <taxon>Ustilaginomycotina</taxon>
        <taxon>Exobasidiomycetes</taxon>
        <taxon>Exobasidiales</taxon>
        <taxon>Brachybasidiaceae</taxon>
        <taxon>Meira</taxon>
    </lineage>
</organism>
<dbReference type="EMBL" id="KZ819602">
    <property type="protein sequence ID" value="PWN37734.1"/>
    <property type="molecule type" value="Genomic_DNA"/>
</dbReference>
<dbReference type="RefSeq" id="XP_025358036.1">
    <property type="nucleotide sequence ID" value="XM_025497574.1"/>
</dbReference>
<dbReference type="InterPro" id="IPR003137">
    <property type="entry name" value="PA_domain"/>
</dbReference>
<reference evidence="15 16" key="1">
    <citation type="journal article" date="2018" name="Mol. Biol. Evol.">
        <title>Broad Genomic Sampling Reveals a Smut Pathogenic Ancestry of the Fungal Clade Ustilaginomycotina.</title>
        <authorList>
            <person name="Kijpornyongpan T."/>
            <person name="Mondo S.J."/>
            <person name="Barry K."/>
            <person name="Sandor L."/>
            <person name="Lee J."/>
            <person name="Lipzen A."/>
            <person name="Pangilinan J."/>
            <person name="LaButti K."/>
            <person name="Hainaut M."/>
            <person name="Henrissat B."/>
            <person name="Grigoriev I.V."/>
            <person name="Spatafora J.W."/>
            <person name="Aime M.C."/>
        </authorList>
    </citation>
    <scope>NUCLEOTIDE SEQUENCE [LARGE SCALE GENOMIC DNA]</scope>
    <source>
        <strain evidence="15 16">MCA 3882</strain>
    </source>
</reference>
<name>A0A316VKG7_9BASI</name>
<protein>
    <recommendedName>
        <fullName evidence="3">RING-type E3 ubiquitin transferase</fullName>
        <ecNumber evidence="3">2.3.2.27</ecNumber>
    </recommendedName>
</protein>
<sequence length="599" mass="64749">MRAGSISASAKALVLLLLSLGLVQAKDVQANEPISAPEVTTPNQNTIPHIPSNSNTNATHKNHYGFFNLATSAVGSLMENVEHIIDDILPVDLDESSVLSGGGFGDDGTTLAWGGSTLEVVKTQASYLTRAAAFGPRIVDEQGLRGTLLPISDFYRISHKDGQEVTEENIEKPLAINNFGCPYKGGPGWRDDDDENGSLTDPEKIIVEKVTAKPPSDWIALVERGGNCSFVAKVRVAQALGAEAVVVGDAPSENGGRDGQSGNDPGLSGQLVTMYAPGDTSDVMIPSTFVTRPSYVDLMRLIDEQDQEDQKACSALKKEGKECATHKTGLKVILWRDDIMWEWPLIDLAFVLLMLPSLMTLVTIIIHRFRMIRQRRRERAPEIAVLNLPCLIWRGNGQPWEKVEDAQMVGDQSGTKDSNVSQNILSRTSAQLTAFWNRIRGGQTRQDMELGGNNGEGSPSPSADEAGPSTLPATSSANGTMKPLKTVPVAPPAPPPDRTYYSCDECAICLSDFVDGDLVRVLPCGHVFHLPEIDSWLTRVKKFCPICKRDITVLPPPAPPIPGTNTAAATTSSPPTTSMLPNEEQENETESLLVPNRQV</sequence>
<dbReference type="SUPFAM" id="SSF57850">
    <property type="entry name" value="RING/U-box"/>
    <property type="match status" value="1"/>
</dbReference>
<evidence type="ECO:0000256" key="13">
    <source>
        <dbReference type="SAM" id="SignalP"/>
    </source>
</evidence>
<dbReference type="GeneID" id="37019355"/>
<evidence type="ECO:0000256" key="12">
    <source>
        <dbReference type="SAM" id="Phobius"/>
    </source>
</evidence>
<evidence type="ECO:0000256" key="10">
    <source>
        <dbReference type="PROSITE-ProRule" id="PRU00175"/>
    </source>
</evidence>
<evidence type="ECO:0000256" key="6">
    <source>
        <dbReference type="ARBA" id="ARBA00022771"/>
    </source>
</evidence>
<dbReference type="FunFam" id="3.30.40.10:FF:000388">
    <property type="entry name" value="Putative RING zinc finger domain superfamily protein"/>
    <property type="match status" value="1"/>
</dbReference>
<comment type="subcellular location">
    <subcellularLocation>
        <location evidence="2">Membrane</location>
        <topology evidence="2">Single-pass membrane protein</topology>
    </subcellularLocation>
</comment>
<dbReference type="Pfam" id="PF02225">
    <property type="entry name" value="PA"/>
    <property type="match status" value="1"/>
</dbReference>
<dbReference type="Gene3D" id="3.50.30.30">
    <property type="match status" value="1"/>
</dbReference>
<dbReference type="PROSITE" id="PS50089">
    <property type="entry name" value="ZF_RING_2"/>
    <property type="match status" value="1"/>
</dbReference>
<feature type="region of interest" description="Disordered" evidence="11">
    <location>
        <begin position="557"/>
        <end position="599"/>
    </location>
</feature>
<dbReference type="GO" id="GO:0016020">
    <property type="term" value="C:membrane"/>
    <property type="evidence" value="ECO:0007669"/>
    <property type="project" value="UniProtKB-SubCell"/>
</dbReference>
<evidence type="ECO:0000256" key="11">
    <source>
        <dbReference type="SAM" id="MobiDB-lite"/>
    </source>
</evidence>
<evidence type="ECO:0000256" key="2">
    <source>
        <dbReference type="ARBA" id="ARBA00004167"/>
    </source>
</evidence>
<evidence type="ECO:0000256" key="3">
    <source>
        <dbReference type="ARBA" id="ARBA00012483"/>
    </source>
</evidence>
<keyword evidence="6 10" id="KW-0863">Zinc-finger</keyword>
<dbReference type="PANTHER" id="PTHR47168">
    <property type="entry name" value="RING ZINC FINGER DOMAIN SUPERFAMILY PROTEIN-RELATED"/>
    <property type="match status" value="1"/>
</dbReference>
<keyword evidence="8 12" id="KW-1133">Transmembrane helix</keyword>
<evidence type="ECO:0000259" key="14">
    <source>
        <dbReference type="PROSITE" id="PS50089"/>
    </source>
</evidence>
<feature type="compositionally biased region" description="Low complexity" evidence="11">
    <location>
        <begin position="563"/>
        <end position="578"/>
    </location>
</feature>
<evidence type="ECO:0000256" key="1">
    <source>
        <dbReference type="ARBA" id="ARBA00000900"/>
    </source>
</evidence>
<keyword evidence="16" id="KW-1185">Reference proteome</keyword>
<dbReference type="GO" id="GO:0061630">
    <property type="term" value="F:ubiquitin protein ligase activity"/>
    <property type="evidence" value="ECO:0007669"/>
    <property type="project" value="UniProtKB-EC"/>
</dbReference>
<dbReference type="InParanoid" id="A0A316VKG7"/>
<feature type="chain" id="PRO_5016316646" description="RING-type E3 ubiquitin transferase" evidence="13">
    <location>
        <begin position="26"/>
        <end position="599"/>
    </location>
</feature>
<evidence type="ECO:0000256" key="9">
    <source>
        <dbReference type="ARBA" id="ARBA00023136"/>
    </source>
</evidence>
<feature type="signal peptide" evidence="13">
    <location>
        <begin position="1"/>
        <end position="25"/>
    </location>
</feature>
<dbReference type="SMART" id="SM00184">
    <property type="entry name" value="RING"/>
    <property type="match status" value="1"/>
</dbReference>
<keyword evidence="13" id="KW-0732">Signal</keyword>
<feature type="region of interest" description="Disordered" evidence="11">
    <location>
        <begin position="445"/>
        <end position="493"/>
    </location>
</feature>
<comment type="catalytic activity">
    <reaction evidence="1">
        <text>S-ubiquitinyl-[E2 ubiquitin-conjugating enzyme]-L-cysteine + [acceptor protein]-L-lysine = [E2 ubiquitin-conjugating enzyme]-L-cysteine + N(6)-ubiquitinyl-[acceptor protein]-L-lysine.</text>
        <dbReference type="EC" id="2.3.2.27"/>
    </reaction>
</comment>
<keyword evidence="4 12" id="KW-0812">Transmembrane</keyword>
<dbReference type="AlphaFoldDB" id="A0A316VKG7"/>
<keyword evidence="9 12" id="KW-0472">Membrane</keyword>
<gene>
    <name evidence="15" type="ORF">FA14DRAFT_153093</name>
</gene>
<dbReference type="GO" id="GO:0008270">
    <property type="term" value="F:zinc ion binding"/>
    <property type="evidence" value="ECO:0007669"/>
    <property type="project" value="UniProtKB-KW"/>
</dbReference>
<feature type="transmembrane region" description="Helical" evidence="12">
    <location>
        <begin position="348"/>
        <end position="369"/>
    </location>
</feature>
<evidence type="ECO:0000256" key="8">
    <source>
        <dbReference type="ARBA" id="ARBA00022989"/>
    </source>
</evidence>
<dbReference type="FunCoup" id="A0A316VKG7">
    <property type="interactions" value="292"/>
</dbReference>
<accession>A0A316VKG7</accession>
<dbReference type="Proteomes" id="UP000245771">
    <property type="component" value="Unassembled WGS sequence"/>
</dbReference>
<dbReference type="STRING" id="1280837.A0A316VKG7"/>
<dbReference type="InterPro" id="IPR046450">
    <property type="entry name" value="PA_dom_sf"/>
</dbReference>
<dbReference type="InterPro" id="IPR013083">
    <property type="entry name" value="Znf_RING/FYVE/PHD"/>
</dbReference>